<proteinExistence type="predicted"/>
<name>A0A9I9EEL2_CUCME</name>
<reference evidence="1" key="1">
    <citation type="submission" date="2023-03" db="UniProtKB">
        <authorList>
            <consortium name="EnsemblPlants"/>
        </authorList>
    </citation>
    <scope>IDENTIFICATION</scope>
</reference>
<protein>
    <submittedName>
        <fullName evidence="1">Uncharacterized protein</fullName>
    </submittedName>
</protein>
<evidence type="ECO:0000313" key="1">
    <source>
        <dbReference type="EnsemblPlants" id="MELO3C032705.2.1"/>
    </source>
</evidence>
<organism evidence="1">
    <name type="scientific">Cucumis melo</name>
    <name type="common">Muskmelon</name>
    <dbReference type="NCBI Taxonomy" id="3656"/>
    <lineage>
        <taxon>Eukaryota</taxon>
        <taxon>Viridiplantae</taxon>
        <taxon>Streptophyta</taxon>
        <taxon>Embryophyta</taxon>
        <taxon>Tracheophyta</taxon>
        <taxon>Spermatophyta</taxon>
        <taxon>Magnoliopsida</taxon>
        <taxon>eudicotyledons</taxon>
        <taxon>Gunneridae</taxon>
        <taxon>Pentapetalae</taxon>
        <taxon>rosids</taxon>
        <taxon>fabids</taxon>
        <taxon>Cucurbitales</taxon>
        <taxon>Cucurbitaceae</taxon>
        <taxon>Benincaseae</taxon>
        <taxon>Cucumis</taxon>
    </lineage>
</organism>
<dbReference type="Gramene" id="MELO3C032705.2.1">
    <property type="protein sequence ID" value="MELO3C032705.2.1"/>
    <property type="gene ID" value="MELO3C032705.2"/>
</dbReference>
<accession>A0A9I9EEL2</accession>
<sequence length="79" mass="9085">MDDNFTARLIRHAYSLRKLDMLINSIGFAFRLRTTKTEVYLKIVRLFGNNLERRFQGVDNNHRETLSLELSKSVGLGGG</sequence>
<dbReference type="AlphaFoldDB" id="A0A9I9EEL2"/>
<dbReference type="EnsemblPlants" id="MELO3C032705.2.1">
    <property type="protein sequence ID" value="MELO3C032705.2.1"/>
    <property type="gene ID" value="MELO3C032705.2"/>
</dbReference>